<evidence type="ECO:0000313" key="3">
    <source>
        <dbReference type="EMBL" id="SMS01583.1"/>
    </source>
</evidence>
<dbReference type="InterPro" id="IPR029058">
    <property type="entry name" value="AB_hydrolase_fold"/>
</dbReference>
<sequence length="362" mass="40688">MIKKYFIYLASVCLSFSAIAKTGVFPKQDFDQLSYGLYWFGAGDQYQKAGPNTRNGGTYYDPSKPTLILIHGWQSNHIANQDRTVYWETNNGAPNIDFANIWQSQGYNVAMLYWDQFADEFEVKDAEAKIWSANGPRKMRWRDSQGNYHNGPNQNVTELLLQQYLTAMQGYRGNDIRFAGHSLGNQVALRLADRLASLADTGQIAENIVPKRVSLLDAFYSNYSKDYLDGRWVGEAAREAVSRLKPRGVAIDSYRTSSLTSTPFVGDENRALHNSVAFVELLTQFFNQSQQSEKHGAAIWLYLWSIIYPTPVVTDSSMPGISAASTHAEVRRWMATTDHLIQVAGGSSKDPQDNLFETDSAL</sequence>
<dbReference type="Proteomes" id="UP000196125">
    <property type="component" value="Unassembled WGS sequence"/>
</dbReference>
<name>A0A1Y6IZY1_9VIBR</name>
<dbReference type="EMBL" id="FXXI01000005">
    <property type="protein sequence ID" value="SMS01583.1"/>
    <property type="molecule type" value="Genomic_DNA"/>
</dbReference>
<evidence type="ECO:0000313" key="5">
    <source>
        <dbReference type="Proteomes" id="UP001283366"/>
    </source>
</evidence>
<reference evidence="3 4" key="1">
    <citation type="submission" date="2017-05" db="EMBL/GenBank/DDBJ databases">
        <authorList>
            <person name="Song R."/>
            <person name="Chenine A.L."/>
            <person name="Ruprecht R.M."/>
        </authorList>
    </citation>
    <scope>NUCLEOTIDE SEQUENCE [LARGE SCALE GENOMIC DNA]</scope>
    <source>
        <strain evidence="3 4">CECT 7927</strain>
    </source>
</reference>
<dbReference type="OrthoDB" id="5846020at2"/>
<reference evidence="2 5" key="2">
    <citation type="submission" date="2023-11" db="EMBL/GenBank/DDBJ databases">
        <title>Plant-associative lifestyle of Vibrio porteresiae and its evolutionary dynamics.</title>
        <authorList>
            <person name="Rameshkumar N."/>
            <person name="Kirti K."/>
        </authorList>
    </citation>
    <scope>NUCLEOTIDE SEQUENCE [LARGE SCALE GENOMIC DNA]</scope>
    <source>
        <strain evidence="2 5">MSSRF38</strain>
    </source>
</reference>
<feature type="signal peptide" evidence="1">
    <location>
        <begin position="1"/>
        <end position="20"/>
    </location>
</feature>
<dbReference type="Gene3D" id="3.40.50.1820">
    <property type="entry name" value="alpha/beta hydrolase"/>
    <property type="match status" value="1"/>
</dbReference>
<gene>
    <name evidence="2" type="ORF">SBX37_05040</name>
    <name evidence="3" type="ORF">VIM7927_02879</name>
</gene>
<dbReference type="Proteomes" id="UP001283366">
    <property type="component" value="Unassembled WGS sequence"/>
</dbReference>
<dbReference type="AlphaFoldDB" id="A0A1Y6IZY1"/>
<evidence type="ECO:0000313" key="4">
    <source>
        <dbReference type="Proteomes" id="UP000196125"/>
    </source>
</evidence>
<organism evidence="3 4">
    <name type="scientific">Vibrio mangrovi</name>
    <dbReference type="NCBI Taxonomy" id="474394"/>
    <lineage>
        <taxon>Bacteria</taxon>
        <taxon>Pseudomonadati</taxon>
        <taxon>Pseudomonadota</taxon>
        <taxon>Gammaproteobacteria</taxon>
        <taxon>Vibrionales</taxon>
        <taxon>Vibrionaceae</taxon>
        <taxon>Vibrio</taxon>
    </lineage>
</organism>
<keyword evidence="5" id="KW-1185">Reference proteome</keyword>
<dbReference type="EMBL" id="JAWRCO010000001">
    <property type="protein sequence ID" value="MDW6002238.1"/>
    <property type="molecule type" value="Genomic_DNA"/>
</dbReference>
<proteinExistence type="predicted"/>
<keyword evidence="1" id="KW-0732">Signal</keyword>
<accession>A0A1Y6IZY1</accession>
<feature type="chain" id="PRO_5012938499" description="Alpha/beta hydrolase family protein" evidence="1">
    <location>
        <begin position="21"/>
        <end position="362"/>
    </location>
</feature>
<evidence type="ECO:0008006" key="6">
    <source>
        <dbReference type="Google" id="ProtNLM"/>
    </source>
</evidence>
<evidence type="ECO:0000313" key="2">
    <source>
        <dbReference type="EMBL" id="MDW6002238.1"/>
    </source>
</evidence>
<evidence type="ECO:0000256" key="1">
    <source>
        <dbReference type="SAM" id="SignalP"/>
    </source>
</evidence>
<dbReference type="RefSeq" id="WP_087481609.1">
    <property type="nucleotide sequence ID" value="NZ_AP024883.1"/>
</dbReference>
<dbReference type="SUPFAM" id="SSF53474">
    <property type="entry name" value="alpha/beta-Hydrolases"/>
    <property type="match status" value="1"/>
</dbReference>
<protein>
    <recommendedName>
        <fullName evidence="6">Alpha/beta hydrolase family protein</fullName>
    </recommendedName>
</protein>